<evidence type="ECO:0000313" key="2">
    <source>
        <dbReference type="Proteomes" id="UP000572907"/>
    </source>
</evidence>
<keyword evidence="2" id="KW-1185">Reference proteome</keyword>
<accession>A0A7W4ZJK4</accession>
<dbReference type="Proteomes" id="UP000572907">
    <property type="component" value="Unassembled WGS sequence"/>
</dbReference>
<sequence>MALAARSLGKPDAASRLVEVLLNVALGDRRK</sequence>
<proteinExistence type="predicted"/>
<name>A0A7W4ZJK4_9ACTN</name>
<organism evidence="1 2">
    <name type="scientific">Streptomyces violarus</name>
    <dbReference type="NCBI Taxonomy" id="67380"/>
    <lineage>
        <taxon>Bacteria</taxon>
        <taxon>Bacillati</taxon>
        <taxon>Actinomycetota</taxon>
        <taxon>Actinomycetes</taxon>
        <taxon>Kitasatosporales</taxon>
        <taxon>Streptomycetaceae</taxon>
        <taxon>Streptomyces</taxon>
    </lineage>
</organism>
<dbReference type="AlphaFoldDB" id="A0A7W4ZJK4"/>
<gene>
    <name evidence="1" type="ORF">FHS41_000143</name>
</gene>
<dbReference type="EMBL" id="JACHXE010000001">
    <property type="protein sequence ID" value="MBB3073674.1"/>
    <property type="molecule type" value="Genomic_DNA"/>
</dbReference>
<protein>
    <submittedName>
        <fullName evidence="1">Uncharacterized protein</fullName>
    </submittedName>
</protein>
<reference evidence="1 2" key="1">
    <citation type="submission" date="2020-08" db="EMBL/GenBank/DDBJ databases">
        <title>Genomic Encyclopedia of Type Strains, Phase III (KMG-III): the genomes of soil and plant-associated and newly described type strains.</title>
        <authorList>
            <person name="Whitman W."/>
        </authorList>
    </citation>
    <scope>NUCLEOTIDE SEQUENCE [LARGE SCALE GENOMIC DNA]</scope>
    <source>
        <strain evidence="1 2">CECT 3237</strain>
    </source>
</reference>
<evidence type="ECO:0000313" key="1">
    <source>
        <dbReference type="EMBL" id="MBB3073674.1"/>
    </source>
</evidence>
<comment type="caution">
    <text evidence="1">The sequence shown here is derived from an EMBL/GenBank/DDBJ whole genome shotgun (WGS) entry which is preliminary data.</text>
</comment>